<gene>
    <name evidence="3" type="ORF">TWF718_000694</name>
</gene>
<feature type="compositionally biased region" description="Acidic residues" evidence="1">
    <location>
        <begin position="371"/>
        <end position="380"/>
    </location>
</feature>
<feature type="compositionally biased region" description="Polar residues" evidence="1">
    <location>
        <begin position="391"/>
        <end position="402"/>
    </location>
</feature>
<dbReference type="AlphaFoldDB" id="A0AAN8MXH3"/>
<feature type="chain" id="PRO_5042852898" evidence="2">
    <location>
        <begin position="30"/>
        <end position="497"/>
    </location>
</feature>
<dbReference type="EMBL" id="JAVHNR010000001">
    <property type="protein sequence ID" value="KAK6356333.1"/>
    <property type="molecule type" value="Genomic_DNA"/>
</dbReference>
<reference evidence="3 4" key="1">
    <citation type="submission" date="2019-10" db="EMBL/GenBank/DDBJ databases">
        <authorList>
            <person name="Palmer J.M."/>
        </authorList>
    </citation>
    <scope>NUCLEOTIDE SEQUENCE [LARGE SCALE GENOMIC DNA]</scope>
    <source>
        <strain evidence="3 4">TWF718</strain>
    </source>
</reference>
<name>A0AAN8MXH3_9PEZI</name>
<protein>
    <submittedName>
        <fullName evidence="3">Uncharacterized protein</fullName>
    </submittedName>
</protein>
<evidence type="ECO:0000256" key="1">
    <source>
        <dbReference type="SAM" id="MobiDB-lite"/>
    </source>
</evidence>
<evidence type="ECO:0000313" key="3">
    <source>
        <dbReference type="EMBL" id="KAK6356333.1"/>
    </source>
</evidence>
<feature type="signal peptide" evidence="2">
    <location>
        <begin position="1"/>
        <end position="29"/>
    </location>
</feature>
<feature type="region of interest" description="Disordered" evidence="1">
    <location>
        <begin position="371"/>
        <end position="407"/>
    </location>
</feature>
<organism evidence="3 4">
    <name type="scientific">Orbilia javanica</name>
    <dbReference type="NCBI Taxonomy" id="47235"/>
    <lineage>
        <taxon>Eukaryota</taxon>
        <taxon>Fungi</taxon>
        <taxon>Dikarya</taxon>
        <taxon>Ascomycota</taxon>
        <taxon>Pezizomycotina</taxon>
        <taxon>Orbiliomycetes</taxon>
        <taxon>Orbiliales</taxon>
        <taxon>Orbiliaceae</taxon>
        <taxon>Orbilia</taxon>
    </lineage>
</organism>
<feature type="region of interest" description="Disordered" evidence="1">
    <location>
        <begin position="474"/>
        <end position="497"/>
    </location>
</feature>
<keyword evidence="4" id="KW-1185">Reference proteome</keyword>
<dbReference type="Proteomes" id="UP001313282">
    <property type="component" value="Unassembled WGS sequence"/>
</dbReference>
<evidence type="ECO:0000313" key="4">
    <source>
        <dbReference type="Proteomes" id="UP001313282"/>
    </source>
</evidence>
<sequence length="497" mass="55098">MCLVLNSRRRILLPLAVAILSQSVNLVYGQEAEQLFHLRIRSVELPGLPEAPLLLLKESRNGGDEVYAKENILLGDEIGMLDLGWTPSSTADPQITRTIIREENSTDQIQDPSEADGLYEQIQTHQSGVERRLATQLDYYTLNKFRDPRNKNDPSRFLLRFSNGHRFVWMPWVGLWSTWMAGTEEAMKALDDLGEPVFIQDANGFIRIEGADSWDNFVCRTPIVDESGAETQSESHGGPPTPVWWEFTSLQRTVWQADKVPRLSEYPIDCIPITLSLEEVGAPKANGVTAGADIIQQDVVEVEDETESDYTLGPQVEILSAGDYNPEAPFQFFIEESDPLISDAPVGGQSNFYSHGGTAQQLLEVDIEDESGSDDIDDYTYDPYYPGNVTPRPSEQIDNSQTDQEELQPLEIPESPAQRELSRANSLAALESGQGSWLQGFPRLANRYHSTGEISRGGANSGLLKALATKSEEILGKGPNGAPLKLMATKSDDVLRE</sequence>
<proteinExistence type="predicted"/>
<accession>A0AAN8MXH3</accession>
<evidence type="ECO:0000256" key="2">
    <source>
        <dbReference type="SAM" id="SignalP"/>
    </source>
</evidence>
<keyword evidence="2" id="KW-0732">Signal</keyword>
<comment type="caution">
    <text evidence="3">The sequence shown here is derived from an EMBL/GenBank/DDBJ whole genome shotgun (WGS) entry which is preliminary data.</text>
</comment>